<sequence length="52" mass="5904">MFNPCSDLRSMFLLDPSRPYVWLGPVFSLSAVQHRLSQSGADSFNLYLQPVD</sequence>
<dbReference type="EMBL" id="ML769555">
    <property type="protein sequence ID" value="KAE9394176.1"/>
    <property type="molecule type" value="Genomic_DNA"/>
</dbReference>
<evidence type="ECO:0000313" key="1">
    <source>
        <dbReference type="EMBL" id="KAE9394176.1"/>
    </source>
</evidence>
<gene>
    <name evidence="1" type="ORF">BT96DRAFT_197164</name>
</gene>
<evidence type="ECO:0000313" key="2">
    <source>
        <dbReference type="Proteomes" id="UP000799118"/>
    </source>
</evidence>
<accession>A0A6A4H8Q6</accession>
<dbReference type="Proteomes" id="UP000799118">
    <property type="component" value="Unassembled WGS sequence"/>
</dbReference>
<protein>
    <submittedName>
        <fullName evidence="1">Uncharacterized protein</fullName>
    </submittedName>
</protein>
<organism evidence="1 2">
    <name type="scientific">Gymnopus androsaceus JB14</name>
    <dbReference type="NCBI Taxonomy" id="1447944"/>
    <lineage>
        <taxon>Eukaryota</taxon>
        <taxon>Fungi</taxon>
        <taxon>Dikarya</taxon>
        <taxon>Basidiomycota</taxon>
        <taxon>Agaricomycotina</taxon>
        <taxon>Agaricomycetes</taxon>
        <taxon>Agaricomycetidae</taxon>
        <taxon>Agaricales</taxon>
        <taxon>Marasmiineae</taxon>
        <taxon>Omphalotaceae</taxon>
        <taxon>Gymnopus</taxon>
    </lineage>
</organism>
<name>A0A6A4H8Q6_9AGAR</name>
<proteinExistence type="predicted"/>
<keyword evidence="2" id="KW-1185">Reference proteome</keyword>
<reference evidence="1" key="1">
    <citation type="journal article" date="2019" name="Environ. Microbiol.">
        <title>Fungal ecological strategies reflected in gene transcription - a case study of two litter decomposers.</title>
        <authorList>
            <person name="Barbi F."/>
            <person name="Kohler A."/>
            <person name="Barry K."/>
            <person name="Baskaran P."/>
            <person name="Daum C."/>
            <person name="Fauchery L."/>
            <person name="Ihrmark K."/>
            <person name="Kuo A."/>
            <person name="LaButti K."/>
            <person name="Lipzen A."/>
            <person name="Morin E."/>
            <person name="Grigoriev I.V."/>
            <person name="Henrissat B."/>
            <person name="Lindahl B."/>
            <person name="Martin F."/>
        </authorList>
    </citation>
    <scope>NUCLEOTIDE SEQUENCE</scope>
    <source>
        <strain evidence="1">JB14</strain>
    </source>
</reference>
<dbReference type="AlphaFoldDB" id="A0A6A4H8Q6"/>